<name>A0A918I2R4_9ACTN</name>
<reference evidence="1" key="1">
    <citation type="journal article" date="2014" name="Int. J. Syst. Evol. Microbiol.">
        <title>Complete genome sequence of Corynebacterium casei LMG S-19264T (=DSM 44701T), isolated from a smear-ripened cheese.</title>
        <authorList>
            <consortium name="US DOE Joint Genome Institute (JGI-PGF)"/>
            <person name="Walter F."/>
            <person name="Albersmeier A."/>
            <person name="Kalinowski J."/>
            <person name="Ruckert C."/>
        </authorList>
    </citation>
    <scope>NUCLEOTIDE SEQUENCE</scope>
    <source>
        <strain evidence="1">JCM 4391</strain>
    </source>
</reference>
<gene>
    <name evidence="1" type="ORF">GCM10010274_60050</name>
</gene>
<sequence>MWSAPITVRHRQDMLAAYPADLGDIDRAKPTRCIEECVACAYACSACADACLSEGMVGDLAKCIRTDMDRATCAPPPMRSSSDIPATTPTSAAAILTACAVAPVATAGFCRVRPSGLPRHWSTAGPAVRQDAGELMAGRAIAGGKWC</sequence>
<evidence type="ECO:0000313" key="2">
    <source>
        <dbReference type="Proteomes" id="UP000636661"/>
    </source>
</evidence>
<proteinExistence type="predicted"/>
<organism evidence="1 2">
    <name type="scientific">Streptomyces lavendofoliae</name>
    <dbReference type="NCBI Taxonomy" id="67314"/>
    <lineage>
        <taxon>Bacteria</taxon>
        <taxon>Bacillati</taxon>
        <taxon>Actinomycetota</taxon>
        <taxon>Actinomycetes</taxon>
        <taxon>Kitasatosporales</taxon>
        <taxon>Streptomycetaceae</taxon>
        <taxon>Streptomyces</taxon>
    </lineage>
</organism>
<dbReference type="InterPro" id="IPR005560">
    <property type="entry name" value="Csp_YhjQ"/>
</dbReference>
<reference evidence="1" key="2">
    <citation type="submission" date="2020-09" db="EMBL/GenBank/DDBJ databases">
        <authorList>
            <person name="Sun Q."/>
            <person name="Ohkuma M."/>
        </authorList>
    </citation>
    <scope>NUCLEOTIDE SEQUENCE</scope>
    <source>
        <strain evidence="1">JCM 4391</strain>
    </source>
</reference>
<keyword evidence="2" id="KW-1185">Reference proteome</keyword>
<dbReference type="AlphaFoldDB" id="A0A918I2R4"/>
<protein>
    <submittedName>
        <fullName evidence="1">Uncharacterized protein</fullName>
    </submittedName>
</protein>
<dbReference type="Gene3D" id="1.20.1270.360">
    <property type="match status" value="1"/>
</dbReference>
<dbReference type="Pfam" id="PF03860">
    <property type="entry name" value="Csp"/>
    <property type="match status" value="1"/>
</dbReference>
<evidence type="ECO:0000313" key="1">
    <source>
        <dbReference type="EMBL" id="GGU63305.1"/>
    </source>
</evidence>
<dbReference type="Proteomes" id="UP000636661">
    <property type="component" value="Unassembled WGS sequence"/>
</dbReference>
<comment type="caution">
    <text evidence="1">The sequence shown here is derived from an EMBL/GenBank/DDBJ whole genome shotgun (WGS) entry which is preliminary data.</text>
</comment>
<dbReference type="EMBL" id="BMTP01000021">
    <property type="protein sequence ID" value="GGU63305.1"/>
    <property type="molecule type" value="Genomic_DNA"/>
</dbReference>
<accession>A0A918I2R4</accession>